<name>A0A9W6Y3Z2_9STRA</name>
<feature type="compositionally biased region" description="Basic and acidic residues" evidence="1">
    <location>
        <begin position="100"/>
        <end position="109"/>
    </location>
</feature>
<organism evidence="2 3">
    <name type="scientific">Phytophthora fragariaefolia</name>
    <dbReference type="NCBI Taxonomy" id="1490495"/>
    <lineage>
        <taxon>Eukaryota</taxon>
        <taxon>Sar</taxon>
        <taxon>Stramenopiles</taxon>
        <taxon>Oomycota</taxon>
        <taxon>Peronosporomycetes</taxon>
        <taxon>Peronosporales</taxon>
        <taxon>Peronosporaceae</taxon>
        <taxon>Phytophthora</taxon>
    </lineage>
</organism>
<comment type="caution">
    <text evidence="2">The sequence shown here is derived from an EMBL/GenBank/DDBJ whole genome shotgun (WGS) entry which is preliminary data.</text>
</comment>
<proteinExistence type="predicted"/>
<dbReference type="EMBL" id="BSXT01002905">
    <property type="protein sequence ID" value="GMF51420.1"/>
    <property type="molecule type" value="Genomic_DNA"/>
</dbReference>
<evidence type="ECO:0000256" key="1">
    <source>
        <dbReference type="SAM" id="MobiDB-lite"/>
    </source>
</evidence>
<evidence type="ECO:0000313" key="2">
    <source>
        <dbReference type="EMBL" id="GMF51420.1"/>
    </source>
</evidence>
<dbReference type="Proteomes" id="UP001165121">
    <property type="component" value="Unassembled WGS sequence"/>
</dbReference>
<keyword evidence="3" id="KW-1185">Reference proteome</keyword>
<feature type="compositionally biased region" description="Polar residues" evidence="1">
    <location>
        <begin position="1"/>
        <end position="10"/>
    </location>
</feature>
<evidence type="ECO:0000313" key="3">
    <source>
        <dbReference type="Proteomes" id="UP001165121"/>
    </source>
</evidence>
<reference evidence="2" key="1">
    <citation type="submission" date="2023-04" db="EMBL/GenBank/DDBJ databases">
        <title>Phytophthora fragariaefolia NBRC 109709.</title>
        <authorList>
            <person name="Ichikawa N."/>
            <person name="Sato H."/>
            <person name="Tonouchi N."/>
        </authorList>
    </citation>
    <scope>NUCLEOTIDE SEQUENCE</scope>
    <source>
        <strain evidence="2">NBRC 109709</strain>
    </source>
</reference>
<protein>
    <submittedName>
        <fullName evidence="2">Unnamed protein product</fullName>
    </submittedName>
</protein>
<sequence length="168" mass="19000">MDAQANQLSQAKMKPPNPPKKRKTQERFDGCNDEALLQEILAVNPFQADNGTKTAAWAKVAATLELNVDARQNCRECCILLPSATKPKWPRAPPPVQTRKTKEQDAERADAMRNEVMKGMSKRKSKHDSFKELIEHAKERDNVTRSVELRKVSNREKGLALDPERLAL</sequence>
<feature type="region of interest" description="Disordered" evidence="1">
    <location>
        <begin position="1"/>
        <end position="28"/>
    </location>
</feature>
<feature type="region of interest" description="Disordered" evidence="1">
    <location>
        <begin position="85"/>
        <end position="109"/>
    </location>
</feature>
<accession>A0A9W6Y3Z2</accession>
<dbReference type="AlphaFoldDB" id="A0A9W6Y3Z2"/>
<gene>
    <name evidence="2" type="ORF">Pfra01_002077100</name>
</gene>
<dbReference type="OrthoDB" id="124949at2759"/>